<organism evidence="1 2">
    <name type="scientific">Dioscorea zingiberensis</name>
    <dbReference type="NCBI Taxonomy" id="325984"/>
    <lineage>
        <taxon>Eukaryota</taxon>
        <taxon>Viridiplantae</taxon>
        <taxon>Streptophyta</taxon>
        <taxon>Embryophyta</taxon>
        <taxon>Tracheophyta</taxon>
        <taxon>Spermatophyta</taxon>
        <taxon>Magnoliopsida</taxon>
        <taxon>Liliopsida</taxon>
        <taxon>Dioscoreales</taxon>
        <taxon>Dioscoreaceae</taxon>
        <taxon>Dioscorea</taxon>
    </lineage>
</organism>
<dbReference type="OrthoDB" id="1434562at2759"/>
<comment type="caution">
    <text evidence="1">The sequence shown here is derived from an EMBL/GenBank/DDBJ whole genome shotgun (WGS) entry which is preliminary data.</text>
</comment>
<reference evidence="1" key="1">
    <citation type="submission" date="2021-03" db="EMBL/GenBank/DDBJ databases">
        <authorList>
            <person name="Li Z."/>
            <person name="Yang C."/>
        </authorList>
    </citation>
    <scope>NUCLEOTIDE SEQUENCE</scope>
    <source>
        <strain evidence="1">Dzin_1.0</strain>
        <tissue evidence="1">Leaf</tissue>
    </source>
</reference>
<dbReference type="Proteomes" id="UP001085076">
    <property type="component" value="Miscellaneous, Linkage group lg05"/>
</dbReference>
<proteinExistence type="predicted"/>
<sequence length="286" mass="31877">MQEENGNEGEIARDIPIDMRKNVVHNVRKRPGNLSLTTIDDIDQMMSDNVSALETFVECDVEVEYDDAPNLDTPTSQALSEAPVSRIKRSKKVSKDDALDVLKSEFNNLAKAMSDLSSKPPVTGSELWELISSLGLEAVMESKVYLALLQDREMLTGFISLPPERRKDFLLHVMFGALSDLDRRVPATMITRFLSSGKTSGVLPHQRTSQVVFFSPLEASVSMKERPSALQIESLKIKSILANSWVLQGDFLGLCSPRGDQEMGLIYFKLLLLIAAKDLFLAFNMH</sequence>
<evidence type="ECO:0000313" key="2">
    <source>
        <dbReference type="Proteomes" id="UP001085076"/>
    </source>
</evidence>
<accession>A0A9D5CCP3</accession>
<reference evidence="1" key="2">
    <citation type="journal article" date="2022" name="Hortic Res">
        <title>The genome of Dioscorea zingiberensis sheds light on the biosynthesis, origin and evolution of the medicinally important diosgenin saponins.</title>
        <authorList>
            <person name="Li Y."/>
            <person name="Tan C."/>
            <person name="Li Z."/>
            <person name="Guo J."/>
            <person name="Li S."/>
            <person name="Chen X."/>
            <person name="Wang C."/>
            <person name="Dai X."/>
            <person name="Yang H."/>
            <person name="Song W."/>
            <person name="Hou L."/>
            <person name="Xu J."/>
            <person name="Tong Z."/>
            <person name="Xu A."/>
            <person name="Yuan X."/>
            <person name="Wang W."/>
            <person name="Yang Q."/>
            <person name="Chen L."/>
            <person name="Sun Z."/>
            <person name="Wang K."/>
            <person name="Pan B."/>
            <person name="Chen J."/>
            <person name="Bao Y."/>
            <person name="Liu F."/>
            <person name="Qi X."/>
            <person name="Gang D.R."/>
            <person name="Wen J."/>
            <person name="Li J."/>
        </authorList>
    </citation>
    <scope>NUCLEOTIDE SEQUENCE</scope>
    <source>
        <strain evidence="1">Dzin_1.0</strain>
    </source>
</reference>
<dbReference type="AlphaFoldDB" id="A0A9D5CCP3"/>
<dbReference type="EMBL" id="JAGGNH010000005">
    <property type="protein sequence ID" value="KAJ0970896.1"/>
    <property type="molecule type" value="Genomic_DNA"/>
</dbReference>
<protein>
    <submittedName>
        <fullName evidence="1">Uncharacterized protein</fullName>
    </submittedName>
</protein>
<gene>
    <name evidence="1" type="ORF">J5N97_018855</name>
</gene>
<evidence type="ECO:0000313" key="1">
    <source>
        <dbReference type="EMBL" id="KAJ0970896.1"/>
    </source>
</evidence>
<keyword evidence="2" id="KW-1185">Reference proteome</keyword>
<name>A0A9D5CCP3_9LILI</name>